<dbReference type="InterPro" id="IPR018768">
    <property type="entry name" value="DUF2344"/>
</dbReference>
<dbReference type="EMBL" id="SLXT01000004">
    <property type="protein sequence ID" value="TCP68237.1"/>
    <property type="molecule type" value="Genomic_DNA"/>
</dbReference>
<keyword evidence="3" id="KW-1185">Reference proteome</keyword>
<sequence length="232" mass="25707">MTKIRIAFSKEDPVRWLSHLDTQKLFERALRRADIPLAFSEGFNPHPKIAFASALAVGVVSLSEYVDIELAAEVDPDVVGEKLQKAMPEGVRILGVTIIPHNAAALMAVINRADYRLRAALTAPVTEEHLAATVEKALQQTSWLVERDGKRGVSTKDIRAGVFRLQASLHDQMLLIETLVQTGSEGNVRPDEVLRVLMEQGNLPVDQESLRIIRVGLYIAKGDQLRSPMEEL</sequence>
<feature type="domain" description="DUF2344" evidence="1">
    <location>
        <begin position="3"/>
        <end position="190"/>
    </location>
</feature>
<dbReference type="OrthoDB" id="9780488at2"/>
<accession>A0A4R2RZC7</accession>
<organism evidence="2 3">
    <name type="scientific">Heliophilum fasciatum</name>
    <dbReference type="NCBI Taxonomy" id="35700"/>
    <lineage>
        <taxon>Bacteria</taxon>
        <taxon>Bacillati</taxon>
        <taxon>Bacillota</taxon>
        <taxon>Clostridia</taxon>
        <taxon>Eubacteriales</taxon>
        <taxon>Heliobacteriaceae</taxon>
        <taxon>Heliophilum</taxon>
    </lineage>
</organism>
<dbReference type="AlphaFoldDB" id="A0A4R2RZC7"/>
<dbReference type="Proteomes" id="UP000294813">
    <property type="component" value="Unassembled WGS sequence"/>
</dbReference>
<evidence type="ECO:0000313" key="3">
    <source>
        <dbReference type="Proteomes" id="UP000294813"/>
    </source>
</evidence>
<proteinExistence type="predicted"/>
<dbReference type="NCBIfam" id="TIGR03936">
    <property type="entry name" value="sam_1_link_chp"/>
    <property type="match status" value="1"/>
</dbReference>
<evidence type="ECO:0000259" key="1">
    <source>
        <dbReference type="Pfam" id="PF10105"/>
    </source>
</evidence>
<comment type="caution">
    <text evidence="2">The sequence shown here is derived from an EMBL/GenBank/DDBJ whole genome shotgun (WGS) entry which is preliminary data.</text>
</comment>
<evidence type="ECO:0000313" key="2">
    <source>
        <dbReference type="EMBL" id="TCP68237.1"/>
    </source>
</evidence>
<gene>
    <name evidence="2" type="ORF">EDD73_104140</name>
</gene>
<name>A0A4R2RZC7_9FIRM</name>
<protein>
    <submittedName>
        <fullName evidence="2">Radical SAM-linked protein</fullName>
    </submittedName>
</protein>
<dbReference type="Pfam" id="PF10105">
    <property type="entry name" value="DUF2344"/>
    <property type="match status" value="1"/>
</dbReference>
<dbReference type="RefSeq" id="WP_131918278.1">
    <property type="nucleotide sequence ID" value="NZ_JAOQNU010000004.1"/>
</dbReference>
<reference evidence="2 3" key="1">
    <citation type="submission" date="2019-03" db="EMBL/GenBank/DDBJ databases">
        <title>Genomic Encyclopedia of Type Strains, Phase IV (KMG-IV): sequencing the most valuable type-strain genomes for metagenomic binning, comparative biology and taxonomic classification.</title>
        <authorList>
            <person name="Goeker M."/>
        </authorList>
    </citation>
    <scope>NUCLEOTIDE SEQUENCE [LARGE SCALE GENOMIC DNA]</scope>
    <source>
        <strain evidence="2 3">DSM 11170</strain>
    </source>
</reference>